<dbReference type="OrthoDB" id="1046782at2759"/>
<evidence type="ECO:0000313" key="2">
    <source>
        <dbReference type="EMBL" id="EQB51162.1"/>
    </source>
</evidence>
<evidence type="ECO:0000256" key="1">
    <source>
        <dbReference type="SAM" id="MobiDB-lite"/>
    </source>
</evidence>
<feature type="compositionally biased region" description="Polar residues" evidence="1">
    <location>
        <begin position="1"/>
        <end position="10"/>
    </location>
</feature>
<name>T0K6Q6_COLGC</name>
<proteinExistence type="predicted"/>
<protein>
    <submittedName>
        <fullName evidence="2">Uncharacterized protein</fullName>
    </submittedName>
</protein>
<dbReference type="Proteomes" id="UP000015530">
    <property type="component" value="Unassembled WGS sequence"/>
</dbReference>
<reference evidence="3" key="1">
    <citation type="journal article" date="2013" name="Mol. Plant Microbe Interact.">
        <title>Global aspects of pacC regulation of pathogenicity genes in Colletotrichum gloeosporioides as revealed by transcriptome analysis.</title>
        <authorList>
            <person name="Alkan N."/>
            <person name="Meng X."/>
            <person name="Friedlander G."/>
            <person name="Reuveni E."/>
            <person name="Sukno S."/>
            <person name="Sherman A."/>
            <person name="Thon M."/>
            <person name="Fluhr R."/>
            <person name="Prusky D."/>
        </authorList>
    </citation>
    <scope>NUCLEOTIDE SEQUENCE [LARGE SCALE GENOMIC DNA]</scope>
    <source>
        <strain evidence="3">Cg-14</strain>
    </source>
</reference>
<dbReference type="STRING" id="1237896.T0K6Q6"/>
<dbReference type="EMBL" id="AMYD01001877">
    <property type="protein sequence ID" value="EQB51162.1"/>
    <property type="molecule type" value="Genomic_DNA"/>
</dbReference>
<comment type="caution">
    <text evidence="2">The sequence shown here is derived from an EMBL/GenBank/DDBJ whole genome shotgun (WGS) entry which is preliminary data.</text>
</comment>
<gene>
    <name evidence="2" type="ORF">CGLO_09323</name>
</gene>
<feature type="compositionally biased region" description="Basic and acidic residues" evidence="1">
    <location>
        <begin position="12"/>
        <end position="22"/>
    </location>
</feature>
<feature type="region of interest" description="Disordered" evidence="1">
    <location>
        <begin position="1"/>
        <end position="22"/>
    </location>
</feature>
<dbReference type="OMA" id="CADAPDW"/>
<dbReference type="AlphaFoldDB" id="T0K6Q6"/>
<sequence length="494" mass="53910">MLELSASSPSDPMHHQTSFRDHERQVIAQSPGHSRLNAKKRLLGHLLELRLGRSGLPEVTVITFGALNLMEPTSKSNARTLDGAADDHGVCAFTCARGYCPSLCADPDLGQATDFWQAGYFVPEYSIEEDDVFPSILSTDTTCDPSVRPQTLDDLVKVMNDDTYNPVCRKLWALRMLSDSLDSFQVDYKDALSGYDSVFGYYVDYVKESINPQLTSYMDFNTGAGNKFFTCSWIVQSRTRKVPCPPADKFWQQQASWPVTYTLSDADGFYAAVEKDLGIKKDWISFGNWQQTTDSECADAPDWRPKTPKISCRKQLLYKKGIPVSSNNVKVSNPKGVIEAAMPSISDLSMRVLNMYVMAGLGYAKDTGDMVTAVAMPVLMLEGVIENMKQIKSEIVGAAFGRAAMVAGIATLIGEVGNAALTIESIASDPVSAPFALLWLLIGPYGGASERTSSQAIAEAAAARRALSGEKISLFGQSFVAQDAKIQKIVNVCT</sequence>
<accession>T0K6Q6</accession>
<dbReference type="HOGENOM" id="CLU_552072_0_0_1"/>
<evidence type="ECO:0000313" key="3">
    <source>
        <dbReference type="Proteomes" id="UP000015530"/>
    </source>
</evidence>
<organism evidence="2 3">
    <name type="scientific">Colletotrichum gloeosporioides (strain Cg-14)</name>
    <name type="common">Anthracnose fungus</name>
    <name type="synonym">Glomerella cingulata</name>
    <dbReference type="NCBI Taxonomy" id="1237896"/>
    <lineage>
        <taxon>Eukaryota</taxon>
        <taxon>Fungi</taxon>
        <taxon>Dikarya</taxon>
        <taxon>Ascomycota</taxon>
        <taxon>Pezizomycotina</taxon>
        <taxon>Sordariomycetes</taxon>
        <taxon>Hypocreomycetidae</taxon>
        <taxon>Glomerellales</taxon>
        <taxon>Glomerellaceae</taxon>
        <taxon>Colletotrichum</taxon>
        <taxon>Colletotrichum gloeosporioides species complex</taxon>
    </lineage>
</organism>